<feature type="domain" description="HTH cro/C1-type" evidence="1">
    <location>
        <begin position="11"/>
        <end position="66"/>
    </location>
</feature>
<name>A0ABY8QW77_9MICO</name>
<accession>A0ABY8QW77</accession>
<dbReference type="SMART" id="SM00530">
    <property type="entry name" value="HTH_XRE"/>
    <property type="match status" value="1"/>
</dbReference>
<dbReference type="RefSeq" id="WP_349640091.1">
    <property type="nucleotide sequence ID" value="NZ_CP090958.1"/>
</dbReference>
<reference evidence="2 3" key="1">
    <citation type="submission" date="2023-05" db="EMBL/GenBank/DDBJ databases">
        <title>Lithophilousrod everest ZFBP1038 complete genpme.</title>
        <authorList>
            <person name="Tian M."/>
        </authorList>
    </citation>
    <scope>NUCLEOTIDE SEQUENCE [LARGE SCALE GENOMIC DNA]</scope>
    <source>
        <strain evidence="2 3">ZFBP1038</strain>
    </source>
</reference>
<keyword evidence="3" id="KW-1185">Reference proteome</keyword>
<sequence>MFRTPRDAGMLLRRLREDAGWSQAVLAERAGVSKRWLVNFENGKPSVDMSMVMDCFAVLGAGFEVVRE</sequence>
<proteinExistence type="predicted"/>
<dbReference type="Pfam" id="PF13560">
    <property type="entry name" value="HTH_31"/>
    <property type="match status" value="1"/>
</dbReference>
<dbReference type="CDD" id="cd00093">
    <property type="entry name" value="HTH_XRE"/>
    <property type="match status" value="1"/>
</dbReference>
<dbReference type="InterPro" id="IPR010982">
    <property type="entry name" value="Lambda_DNA-bd_dom_sf"/>
</dbReference>
<dbReference type="SUPFAM" id="SSF47413">
    <property type="entry name" value="lambda repressor-like DNA-binding domains"/>
    <property type="match status" value="1"/>
</dbReference>
<evidence type="ECO:0000313" key="2">
    <source>
        <dbReference type="EMBL" id="WGW13275.1"/>
    </source>
</evidence>
<dbReference type="Proteomes" id="UP001209083">
    <property type="component" value="Chromosome"/>
</dbReference>
<protein>
    <submittedName>
        <fullName evidence="2">Helix-turn-helix domain-containing protein</fullName>
    </submittedName>
</protein>
<evidence type="ECO:0000259" key="1">
    <source>
        <dbReference type="SMART" id="SM00530"/>
    </source>
</evidence>
<gene>
    <name evidence="2" type="ORF">LWF01_05770</name>
</gene>
<dbReference type="Gene3D" id="1.10.260.40">
    <property type="entry name" value="lambda repressor-like DNA-binding domains"/>
    <property type="match status" value="1"/>
</dbReference>
<dbReference type="EMBL" id="CP090958">
    <property type="protein sequence ID" value="WGW13275.1"/>
    <property type="molecule type" value="Genomic_DNA"/>
</dbReference>
<dbReference type="InterPro" id="IPR001387">
    <property type="entry name" value="Cro/C1-type_HTH"/>
</dbReference>
<evidence type="ECO:0000313" key="3">
    <source>
        <dbReference type="Proteomes" id="UP001209083"/>
    </source>
</evidence>
<organism evidence="2 3">
    <name type="scientific">Saxibacter everestensis</name>
    <dbReference type="NCBI Taxonomy" id="2909229"/>
    <lineage>
        <taxon>Bacteria</taxon>
        <taxon>Bacillati</taxon>
        <taxon>Actinomycetota</taxon>
        <taxon>Actinomycetes</taxon>
        <taxon>Micrococcales</taxon>
        <taxon>Brevibacteriaceae</taxon>
        <taxon>Saxibacter</taxon>
    </lineage>
</organism>